<feature type="transmembrane region" description="Helical" evidence="5">
    <location>
        <begin position="128"/>
        <end position="149"/>
    </location>
</feature>
<sequence length="449" mass="49440">MRDILITAIVLGALPFALRHPYIGVYLWTWLSVMNPHRLAWGFAYNAPFAAMAAGATLVGLFLTKDPVRLPRSAPVYVLIAFVLWMCATTALAIFPGESVEGLERVFKIMLMTLVAMAVLHEKKHIQVFVWINTLSLAFYGIKGGLYTIRTAGGGMVWGPGGFIEGNNEVGLAILTTIPFLYYLRLTAENRWVRHGLVVSMLLCVVAVLGTQSRGAFLAIAVMSFVLWLRSPRKILFGTGMVIAGIAALSVMPWSVEEKIRSITEYQTDGSAWGRLNAWETAINVANDRPTGAGFEMYNPFVWQLYAPTADDRRASDPSIVRAAHSIYFQVLGEHGWPGLALFLLLWLFTLRQASRLRSRTRGEPRFTWIFHLAGMSQVSLVGFAVGGAFLSLAYVDFAYNVMVILVVTQRWLLLQPEMQSLPVRAAGAAFGGRAASAMPPPVLPEGAK</sequence>
<comment type="caution">
    <text evidence="8">The sequence shown here is derived from an EMBL/GenBank/DDBJ whole genome shotgun (WGS) entry which is preliminary data.</text>
</comment>
<dbReference type="InterPro" id="IPR051533">
    <property type="entry name" value="WaaL-like"/>
</dbReference>
<dbReference type="InterPro" id="IPR017528">
    <property type="entry name" value="CHP03097O-antigen_lig-rel"/>
</dbReference>
<dbReference type="InterPro" id="IPR007016">
    <property type="entry name" value="O-antigen_ligase-rel_domated"/>
</dbReference>
<evidence type="ECO:0000313" key="8">
    <source>
        <dbReference type="EMBL" id="NMF93572.1"/>
    </source>
</evidence>
<protein>
    <submittedName>
        <fullName evidence="8">O-glycosylation ligase, exosortase A system-associated</fullName>
    </submittedName>
</protein>
<evidence type="ECO:0000256" key="1">
    <source>
        <dbReference type="ARBA" id="ARBA00004141"/>
    </source>
</evidence>
<organism evidence="8 9">
    <name type="scientific">Aromatoleum buckelii</name>
    <dbReference type="NCBI Taxonomy" id="200254"/>
    <lineage>
        <taxon>Bacteria</taxon>
        <taxon>Pseudomonadati</taxon>
        <taxon>Pseudomonadota</taxon>
        <taxon>Betaproteobacteria</taxon>
        <taxon>Rhodocyclales</taxon>
        <taxon>Rhodocyclaceae</taxon>
        <taxon>Aromatoleum</taxon>
    </lineage>
</organism>
<dbReference type="RefSeq" id="WP_169198836.1">
    <property type="nucleotide sequence ID" value="NZ_WTVH02000009.1"/>
</dbReference>
<evidence type="ECO:0000256" key="2">
    <source>
        <dbReference type="ARBA" id="ARBA00022692"/>
    </source>
</evidence>
<name>A0ABX1N2S0_9RHOO</name>
<feature type="transmembrane region" description="Helical" evidence="5">
    <location>
        <begin position="398"/>
        <end position="415"/>
    </location>
</feature>
<dbReference type="NCBIfam" id="TIGR03097">
    <property type="entry name" value="PEP_O_lig_1"/>
    <property type="match status" value="1"/>
</dbReference>
<keyword evidence="8" id="KW-0436">Ligase</keyword>
<comment type="subcellular location">
    <subcellularLocation>
        <location evidence="1">Membrane</location>
        <topology evidence="1">Multi-pass membrane protein</topology>
    </subcellularLocation>
</comment>
<dbReference type="EMBL" id="WTVH01000015">
    <property type="protein sequence ID" value="NMF93572.1"/>
    <property type="molecule type" value="Genomic_DNA"/>
</dbReference>
<accession>A0ABX1N2S0</accession>
<dbReference type="PANTHER" id="PTHR37422">
    <property type="entry name" value="TEICHURONIC ACID BIOSYNTHESIS PROTEIN TUAE"/>
    <property type="match status" value="1"/>
</dbReference>
<feature type="transmembrane region" description="Helical" evidence="5">
    <location>
        <begin position="76"/>
        <end position="96"/>
    </location>
</feature>
<dbReference type="InterPro" id="IPR045979">
    <property type="entry name" value="DUF5935"/>
</dbReference>
<dbReference type="Pfam" id="PF04932">
    <property type="entry name" value="Wzy_C"/>
    <property type="match status" value="1"/>
</dbReference>
<evidence type="ECO:0000256" key="3">
    <source>
        <dbReference type="ARBA" id="ARBA00022989"/>
    </source>
</evidence>
<dbReference type="PANTHER" id="PTHR37422:SF13">
    <property type="entry name" value="LIPOPOLYSACCHARIDE BIOSYNTHESIS PROTEIN PA4999-RELATED"/>
    <property type="match status" value="1"/>
</dbReference>
<keyword evidence="4 5" id="KW-0472">Membrane</keyword>
<dbReference type="Pfam" id="PF19358">
    <property type="entry name" value="DUF5935"/>
    <property type="match status" value="1"/>
</dbReference>
<dbReference type="GO" id="GO:0016874">
    <property type="term" value="F:ligase activity"/>
    <property type="evidence" value="ECO:0007669"/>
    <property type="project" value="UniProtKB-KW"/>
</dbReference>
<evidence type="ECO:0000256" key="5">
    <source>
        <dbReference type="SAM" id="Phobius"/>
    </source>
</evidence>
<feature type="domain" description="DUF5935" evidence="7">
    <location>
        <begin position="1"/>
        <end position="154"/>
    </location>
</feature>
<keyword evidence="3 5" id="KW-1133">Transmembrane helix</keyword>
<feature type="transmembrane region" description="Helical" evidence="5">
    <location>
        <begin position="102"/>
        <end position="121"/>
    </location>
</feature>
<reference evidence="8" key="1">
    <citation type="submission" date="2019-12" db="EMBL/GenBank/DDBJ databases">
        <title>Comparative genomics gives insights into the taxonomy of the Azoarcus-Aromatoleum group and reveals separate origins of nif in the plant-associated Azoarcus and non-plant-associated Aromatoleum sub-groups.</title>
        <authorList>
            <person name="Lafos M."/>
            <person name="Maluk M."/>
            <person name="Batista M."/>
            <person name="Junghare M."/>
            <person name="Carmona M."/>
            <person name="Faoro H."/>
            <person name="Cruz L.M."/>
            <person name="Battistoni F."/>
            <person name="De Souza E."/>
            <person name="Pedrosa F."/>
            <person name="Chen W.-M."/>
            <person name="Poole P.S."/>
            <person name="Dixon R.A."/>
            <person name="James E.K."/>
        </authorList>
    </citation>
    <scope>NUCLEOTIDE SEQUENCE</scope>
    <source>
        <strain evidence="8">U120</strain>
    </source>
</reference>
<feature type="transmembrane region" description="Helical" evidence="5">
    <location>
        <begin position="235"/>
        <end position="256"/>
    </location>
</feature>
<feature type="transmembrane region" description="Helical" evidence="5">
    <location>
        <begin position="43"/>
        <end position="64"/>
    </location>
</feature>
<feature type="transmembrane region" description="Helical" evidence="5">
    <location>
        <begin position="327"/>
        <end position="349"/>
    </location>
</feature>
<keyword evidence="9" id="KW-1185">Reference proteome</keyword>
<evidence type="ECO:0000313" key="9">
    <source>
        <dbReference type="Proteomes" id="UP000601990"/>
    </source>
</evidence>
<feature type="transmembrane region" description="Helical" evidence="5">
    <location>
        <begin position="215"/>
        <end position="230"/>
    </location>
</feature>
<feature type="transmembrane region" description="Helical" evidence="5">
    <location>
        <begin position="369"/>
        <end position="392"/>
    </location>
</feature>
<dbReference type="Proteomes" id="UP000601990">
    <property type="component" value="Unassembled WGS sequence"/>
</dbReference>
<keyword evidence="2 5" id="KW-0812">Transmembrane</keyword>
<evidence type="ECO:0000259" key="6">
    <source>
        <dbReference type="Pfam" id="PF04932"/>
    </source>
</evidence>
<feature type="transmembrane region" description="Helical" evidence="5">
    <location>
        <begin position="169"/>
        <end position="185"/>
    </location>
</feature>
<feature type="transmembrane region" description="Helical" evidence="5">
    <location>
        <begin position="192"/>
        <end position="209"/>
    </location>
</feature>
<feature type="domain" description="O-antigen ligase-related" evidence="6">
    <location>
        <begin position="200"/>
        <end position="344"/>
    </location>
</feature>
<proteinExistence type="predicted"/>
<evidence type="ECO:0000256" key="4">
    <source>
        <dbReference type="ARBA" id="ARBA00023136"/>
    </source>
</evidence>
<gene>
    <name evidence="8" type="ORF">GO608_09560</name>
</gene>
<evidence type="ECO:0000259" key="7">
    <source>
        <dbReference type="Pfam" id="PF19358"/>
    </source>
</evidence>